<proteinExistence type="predicted"/>
<keyword evidence="5" id="KW-1185">Reference proteome</keyword>
<feature type="non-terminal residue" evidence="4">
    <location>
        <position position="157"/>
    </location>
</feature>
<name>A7S3W2_NEMVE</name>
<organism evidence="4 5">
    <name type="scientific">Nematostella vectensis</name>
    <name type="common">Starlet sea anemone</name>
    <dbReference type="NCBI Taxonomy" id="45351"/>
    <lineage>
        <taxon>Eukaryota</taxon>
        <taxon>Metazoa</taxon>
        <taxon>Cnidaria</taxon>
        <taxon>Anthozoa</taxon>
        <taxon>Hexacorallia</taxon>
        <taxon>Actiniaria</taxon>
        <taxon>Edwardsiidae</taxon>
        <taxon>Nematostella</taxon>
    </lineage>
</organism>
<dbReference type="GO" id="GO:0061631">
    <property type="term" value="F:ubiquitin conjugating enzyme activity"/>
    <property type="evidence" value="ECO:0000318"/>
    <property type="project" value="GO_Central"/>
</dbReference>
<accession>A7S3W2</accession>
<dbReference type="HOGENOM" id="CLU_025097_4_1_1"/>
<dbReference type="PROSITE" id="PS50127">
    <property type="entry name" value="UBC_2"/>
    <property type="match status" value="1"/>
</dbReference>
<dbReference type="InterPro" id="IPR000608">
    <property type="entry name" value="UBC"/>
</dbReference>
<dbReference type="Pfam" id="PF00179">
    <property type="entry name" value="UQ_con"/>
    <property type="match status" value="1"/>
</dbReference>
<dbReference type="STRING" id="45351.A7S3W2"/>
<dbReference type="InterPro" id="IPR016135">
    <property type="entry name" value="UBQ-conjugating_enzyme/RWD"/>
</dbReference>
<reference evidence="4 5" key="1">
    <citation type="journal article" date="2007" name="Science">
        <title>Sea anemone genome reveals ancestral eumetazoan gene repertoire and genomic organization.</title>
        <authorList>
            <person name="Putnam N.H."/>
            <person name="Srivastava M."/>
            <person name="Hellsten U."/>
            <person name="Dirks B."/>
            <person name="Chapman J."/>
            <person name="Salamov A."/>
            <person name="Terry A."/>
            <person name="Shapiro H."/>
            <person name="Lindquist E."/>
            <person name="Kapitonov V.V."/>
            <person name="Jurka J."/>
            <person name="Genikhovich G."/>
            <person name="Grigoriev I.V."/>
            <person name="Lucas S.M."/>
            <person name="Steele R.E."/>
            <person name="Finnerty J.R."/>
            <person name="Technau U."/>
            <person name="Martindale M.Q."/>
            <person name="Rokhsar D.S."/>
        </authorList>
    </citation>
    <scope>NUCLEOTIDE SEQUENCE [LARGE SCALE GENOMIC DNA]</scope>
    <source>
        <strain evidence="5">CH2 X CH6</strain>
    </source>
</reference>
<dbReference type="PANTHER" id="PTHR46116">
    <property type="entry name" value="(E3-INDEPENDENT) E2 UBIQUITIN-CONJUGATING ENZYME"/>
    <property type="match status" value="1"/>
</dbReference>
<dbReference type="InParanoid" id="A7S3W2"/>
<dbReference type="SUPFAM" id="SSF54495">
    <property type="entry name" value="UBC-like"/>
    <property type="match status" value="1"/>
</dbReference>
<feature type="domain" description="UBC core" evidence="3">
    <location>
        <begin position="1"/>
        <end position="149"/>
    </location>
</feature>
<evidence type="ECO:0000256" key="2">
    <source>
        <dbReference type="ARBA" id="ARBA00022786"/>
    </source>
</evidence>
<dbReference type="SMART" id="SM00212">
    <property type="entry name" value="UBCc"/>
    <property type="match status" value="1"/>
</dbReference>
<sequence>MLICILFSQDENRMDFARALVTGPVDTPYSRGCFVFDIFFPGTYPNVPPLVKLITTGNGTVRFNPNLYADGKVCLSLLGTWYGGVASEKWDPKKSSLYQVLLSIQGMILIPDPCFNEPGYEGIRNTDEGEILSREYNAAIRLATVRHAMTGQLRSPP</sequence>
<dbReference type="AlphaFoldDB" id="A7S3W2"/>
<protein>
    <recommendedName>
        <fullName evidence="3">UBC core domain-containing protein</fullName>
    </recommendedName>
</protein>
<evidence type="ECO:0000259" key="3">
    <source>
        <dbReference type="PROSITE" id="PS50127"/>
    </source>
</evidence>
<evidence type="ECO:0000313" key="5">
    <source>
        <dbReference type="Proteomes" id="UP000001593"/>
    </source>
</evidence>
<dbReference type="OMA" id="AMIFCDH"/>
<dbReference type="CDD" id="cd23810">
    <property type="entry name" value="UBCc_BIRC6"/>
    <property type="match status" value="1"/>
</dbReference>
<keyword evidence="2" id="KW-0833">Ubl conjugation pathway</keyword>
<dbReference type="GO" id="GO:0043066">
    <property type="term" value="P:negative regulation of apoptotic process"/>
    <property type="evidence" value="ECO:0000318"/>
    <property type="project" value="GO_Central"/>
</dbReference>
<dbReference type="PhylomeDB" id="A7S3W2"/>
<dbReference type="GO" id="GO:0005634">
    <property type="term" value="C:nucleus"/>
    <property type="evidence" value="ECO:0000318"/>
    <property type="project" value="GO_Central"/>
</dbReference>
<keyword evidence="1" id="KW-0808">Transferase</keyword>
<evidence type="ECO:0000313" key="4">
    <source>
        <dbReference type="EMBL" id="EDO41556.1"/>
    </source>
</evidence>
<gene>
    <name evidence="4" type="ORF">NEMVEDRAFT_v1g103523</name>
</gene>
<dbReference type="EMBL" id="DS469575">
    <property type="protein sequence ID" value="EDO41556.1"/>
    <property type="molecule type" value="Genomic_DNA"/>
</dbReference>
<evidence type="ECO:0000256" key="1">
    <source>
        <dbReference type="ARBA" id="ARBA00022679"/>
    </source>
</evidence>
<dbReference type="PANTHER" id="PTHR46116:SF39">
    <property type="entry name" value="BACULOVIRAL IAP REPEAT-CONTAINING PROTEIN 6"/>
    <property type="match status" value="1"/>
</dbReference>
<dbReference type="GO" id="GO:0005802">
    <property type="term" value="C:trans-Golgi network"/>
    <property type="evidence" value="ECO:0000318"/>
    <property type="project" value="GO_Central"/>
</dbReference>
<dbReference type="Proteomes" id="UP000001593">
    <property type="component" value="Unassembled WGS sequence"/>
</dbReference>
<dbReference type="eggNOG" id="KOG0895">
    <property type="taxonomic scope" value="Eukaryota"/>
</dbReference>
<dbReference type="Gene3D" id="3.10.110.10">
    <property type="entry name" value="Ubiquitin Conjugating Enzyme"/>
    <property type="match status" value="1"/>
</dbReference>